<evidence type="ECO:0000313" key="5">
    <source>
        <dbReference type="EMBL" id="KAB7654649.1"/>
    </source>
</evidence>
<feature type="domain" description="HTH luxR-type" evidence="4">
    <location>
        <begin position="18"/>
        <end position="83"/>
    </location>
</feature>
<name>A0A6I1EVK0_9BURK</name>
<dbReference type="InterPro" id="IPR036388">
    <property type="entry name" value="WH-like_DNA-bd_sf"/>
</dbReference>
<proteinExistence type="predicted"/>
<dbReference type="SUPFAM" id="SSF46894">
    <property type="entry name" value="C-terminal effector domain of the bipartite response regulators"/>
    <property type="match status" value="1"/>
</dbReference>
<evidence type="ECO:0000256" key="3">
    <source>
        <dbReference type="ARBA" id="ARBA00023163"/>
    </source>
</evidence>
<dbReference type="PRINTS" id="PR00038">
    <property type="entry name" value="HTHLUXR"/>
</dbReference>
<dbReference type="GO" id="GO:0006355">
    <property type="term" value="P:regulation of DNA-templated transcription"/>
    <property type="evidence" value="ECO:0007669"/>
    <property type="project" value="InterPro"/>
</dbReference>
<protein>
    <recommendedName>
        <fullName evidence="4">HTH luxR-type domain-containing protein</fullName>
    </recommendedName>
</protein>
<dbReference type="CDD" id="cd06170">
    <property type="entry name" value="LuxR_C_like"/>
    <property type="match status" value="1"/>
</dbReference>
<organism evidence="5 6">
    <name type="scientific">Sutterella seckii</name>
    <dbReference type="NCBI Taxonomy" id="1944635"/>
    <lineage>
        <taxon>Bacteria</taxon>
        <taxon>Pseudomonadati</taxon>
        <taxon>Pseudomonadota</taxon>
        <taxon>Betaproteobacteria</taxon>
        <taxon>Burkholderiales</taxon>
        <taxon>Sutterellaceae</taxon>
        <taxon>Sutterella</taxon>
    </lineage>
</organism>
<sequence>MIEANVASRRAAIESAGKRELYDSLTPREADILKLVAQNLLNREIAEKLGIQEHTVKIHRSNGCRKLGVRSALEVSSLLREIGEL</sequence>
<comment type="caution">
    <text evidence="5">The sequence shown here is derived from an EMBL/GenBank/DDBJ whole genome shotgun (WGS) entry which is preliminary data.</text>
</comment>
<dbReference type="OrthoDB" id="3374006at2"/>
<evidence type="ECO:0000256" key="1">
    <source>
        <dbReference type="ARBA" id="ARBA00023015"/>
    </source>
</evidence>
<dbReference type="PROSITE" id="PS50043">
    <property type="entry name" value="HTH_LUXR_2"/>
    <property type="match status" value="1"/>
</dbReference>
<dbReference type="RefSeq" id="WP_152158996.1">
    <property type="nucleotide sequence ID" value="NZ_WEHX01000098.1"/>
</dbReference>
<keyword evidence="2" id="KW-0238">DNA-binding</keyword>
<dbReference type="PANTHER" id="PTHR44688:SF16">
    <property type="entry name" value="DNA-BINDING TRANSCRIPTIONAL ACTIVATOR DEVR_DOSR"/>
    <property type="match status" value="1"/>
</dbReference>
<accession>A0A6I1EVK0</accession>
<evidence type="ECO:0000259" key="4">
    <source>
        <dbReference type="PROSITE" id="PS50043"/>
    </source>
</evidence>
<dbReference type="InterPro" id="IPR000792">
    <property type="entry name" value="Tscrpt_reg_LuxR_C"/>
</dbReference>
<reference evidence="5 6" key="1">
    <citation type="submission" date="2019-10" db="EMBL/GenBank/DDBJ databases">
        <title>Genome diversity of Sutterella seckii.</title>
        <authorList>
            <person name="Chaplin A.V."/>
            <person name="Sokolova S.R."/>
            <person name="Mosin K.A."/>
            <person name="Ivanova E.L."/>
            <person name="Kochetkova T.O."/>
            <person name="Goltsov A.Y."/>
            <person name="Trofimov D.Y."/>
            <person name="Efimov B.A."/>
        </authorList>
    </citation>
    <scope>NUCLEOTIDE SEQUENCE [LARGE SCALE GENOMIC DNA]</scope>
    <source>
        <strain evidence="5 6">ASD393</strain>
    </source>
</reference>
<keyword evidence="1" id="KW-0805">Transcription regulation</keyword>
<dbReference type="GO" id="GO:0003677">
    <property type="term" value="F:DNA binding"/>
    <property type="evidence" value="ECO:0007669"/>
    <property type="project" value="UniProtKB-KW"/>
</dbReference>
<dbReference type="Gene3D" id="1.10.10.10">
    <property type="entry name" value="Winged helix-like DNA-binding domain superfamily/Winged helix DNA-binding domain"/>
    <property type="match status" value="1"/>
</dbReference>
<dbReference type="Pfam" id="PF00196">
    <property type="entry name" value="GerE"/>
    <property type="match status" value="1"/>
</dbReference>
<evidence type="ECO:0000313" key="6">
    <source>
        <dbReference type="Proteomes" id="UP000430564"/>
    </source>
</evidence>
<evidence type="ECO:0000256" key="2">
    <source>
        <dbReference type="ARBA" id="ARBA00023125"/>
    </source>
</evidence>
<dbReference type="Proteomes" id="UP000430564">
    <property type="component" value="Unassembled WGS sequence"/>
</dbReference>
<dbReference type="InterPro" id="IPR016032">
    <property type="entry name" value="Sig_transdc_resp-reg_C-effctor"/>
</dbReference>
<gene>
    <name evidence="5" type="ORF">GBM95_10170</name>
</gene>
<dbReference type="EMBL" id="WEHX01000098">
    <property type="protein sequence ID" value="KAB7654649.1"/>
    <property type="molecule type" value="Genomic_DNA"/>
</dbReference>
<dbReference type="SMART" id="SM00421">
    <property type="entry name" value="HTH_LUXR"/>
    <property type="match status" value="1"/>
</dbReference>
<keyword evidence="3" id="KW-0804">Transcription</keyword>
<dbReference type="PANTHER" id="PTHR44688">
    <property type="entry name" value="DNA-BINDING TRANSCRIPTIONAL ACTIVATOR DEVR_DOSR"/>
    <property type="match status" value="1"/>
</dbReference>
<dbReference type="AlphaFoldDB" id="A0A6I1EVK0"/>